<name>A0ABD1IF56_SALDI</name>
<accession>A0ABD1IF56</accession>
<feature type="compositionally biased region" description="Basic and acidic residues" evidence="1">
    <location>
        <begin position="44"/>
        <end position="88"/>
    </location>
</feature>
<feature type="region of interest" description="Disordered" evidence="1">
    <location>
        <begin position="1"/>
        <end position="136"/>
    </location>
</feature>
<reference evidence="2 3" key="1">
    <citation type="submission" date="2024-06" db="EMBL/GenBank/DDBJ databases">
        <title>A chromosome level genome sequence of Diviner's sage (Salvia divinorum).</title>
        <authorList>
            <person name="Ford S.A."/>
            <person name="Ro D.-K."/>
            <person name="Ness R.W."/>
            <person name="Phillips M.A."/>
        </authorList>
    </citation>
    <scope>NUCLEOTIDE SEQUENCE [LARGE SCALE GENOMIC DNA]</scope>
    <source>
        <strain evidence="2">SAF-2024a</strain>
        <tissue evidence="2">Leaf</tissue>
    </source>
</reference>
<evidence type="ECO:0000313" key="3">
    <source>
        <dbReference type="Proteomes" id="UP001567538"/>
    </source>
</evidence>
<dbReference type="EMBL" id="JBEAFC010000002">
    <property type="protein sequence ID" value="KAL1566448.1"/>
    <property type="molecule type" value="Genomic_DNA"/>
</dbReference>
<protein>
    <submittedName>
        <fullName evidence="2">Monoacylglycerol lipase-like</fullName>
    </submittedName>
</protein>
<feature type="compositionally biased region" description="Basic and acidic residues" evidence="1">
    <location>
        <begin position="101"/>
        <end position="120"/>
    </location>
</feature>
<proteinExistence type="predicted"/>
<dbReference type="AlphaFoldDB" id="A0ABD1IF56"/>
<keyword evidence="3" id="KW-1185">Reference proteome</keyword>
<evidence type="ECO:0000256" key="1">
    <source>
        <dbReference type="SAM" id="MobiDB-lite"/>
    </source>
</evidence>
<organism evidence="2 3">
    <name type="scientific">Salvia divinorum</name>
    <name type="common">Maria pastora</name>
    <name type="synonym">Diviner's sage</name>
    <dbReference type="NCBI Taxonomy" id="28513"/>
    <lineage>
        <taxon>Eukaryota</taxon>
        <taxon>Viridiplantae</taxon>
        <taxon>Streptophyta</taxon>
        <taxon>Embryophyta</taxon>
        <taxon>Tracheophyta</taxon>
        <taxon>Spermatophyta</taxon>
        <taxon>Magnoliopsida</taxon>
        <taxon>eudicotyledons</taxon>
        <taxon>Gunneridae</taxon>
        <taxon>Pentapetalae</taxon>
        <taxon>asterids</taxon>
        <taxon>lamiids</taxon>
        <taxon>Lamiales</taxon>
        <taxon>Lamiaceae</taxon>
        <taxon>Nepetoideae</taxon>
        <taxon>Mentheae</taxon>
        <taxon>Salviinae</taxon>
        <taxon>Salvia</taxon>
        <taxon>Salvia subgen. Calosphace</taxon>
    </lineage>
</organism>
<comment type="caution">
    <text evidence="2">The sequence shown here is derived from an EMBL/GenBank/DDBJ whole genome shotgun (WGS) entry which is preliminary data.</text>
</comment>
<evidence type="ECO:0000313" key="2">
    <source>
        <dbReference type="EMBL" id="KAL1566448.1"/>
    </source>
</evidence>
<gene>
    <name evidence="2" type="ORF">AAHA92_02057</name>
</gene>
<sequence>MICSEFPKPRISIPNERVPDQNNPTLKFNKAPLITMKNCYPKTAGDDIRENRNGDEGERRSHRNADIRREREDQRSAVSARAEERVAADQRAFPYPPPAVPREEAVRRGGVSGERRREGGEGAGGDGADDERGGGC</sequence>
<dbReference type="Proteomes" id="UP001567538">
    <property type="component" value="Unassembled WGS sequence"/>
</dbReference>